<feature type="transmembrane region" description="Helical" evidence="1">
    <location>
        <begin position="81"/>
        <end position="100"/>
    </location>
</feature>
<sequence>MEALYRTIIYLHVSSTIVSIGPFFILIPVLTKLRQTKDAELAAYLHTFHMVVRLTKHAGHVLIISGILLIWIGPWPWNTPWIIMTLVIMFSSLFFLARAFTPKLQRFRETDANKEELVKQLTRSLWMYILLLMIMLWFMVVKPALW</sequence>
<evidence type="ECO:0000256" key="1">
    <source>
        <dbReference type="SAM" id="Phobius"/>
    </source>
</evidence>
<reference evidence="2 3" key="1">
    <citation type="submission" date="2023-10" db="EMBL/GenBank/DDBJ databases">
        <title>Niallia locisalis sp.nov. isolated from a salt pond sample.</title>
        <authorList>
            <person name="Li X.-J."/>
            <person name="Dong L."/>
        </authorList>
    </citation>
    <scope>NUCLEOTIDE SEQUENCE [LARGE SCALE GENOMIC DNA]</scope>
    <source>
        <strain evidence="2 3">DSM 29761</strain>
    </source>
</reference>
<dbReference type="InterPro" id="IPR018729">
    <property type="entry name" value="DUF2269_transmembrane"/>
</dbReference>
<evidence type="ECO:0000313" key="2">
    <source>
        <dbReference type="EMBL" id="WVX82227.1"/>
    </source>
</evidence>
<keyword evidence="1" id="KW-1133">Transmembrane helix</keyword>
<feature type="transmembrane region" description="Helical" evidence="1">
    <location>
        <begin position="58"/>
        <end position="75"/>
    </location>
</feature>
<dbReference type="RefSeq" id="WP_338451131.1">
    <property type="nucleotide sequence ID" value="NZ_CP137640.1"/>
</dbReference>
<proteinExistence type="predicted"/>
<gene>
    <name evidence="2" type="ORF">R4Z09_04285</name>
</gene>
<feature type="transmembrane region" description="Helical" evidence="1">
    <location>
        <begin position="121"/>
        <end position="140"/>
    </location>
</feature>
<name>A0ABZ2CFX2_9BACI</name>
<keyword evidence="3" id="KW-1185">Reference proteome</keyword>
<organism evidence="2 3">
    <name type="scientific">Niallia oryzisoli</name>
    <dbReference type="NCBI Taxonomy" id="1737571"/>
    <lineage>
        <taxon>Bacteria</taxon>
        <taxon>Bacillati</taxon>
        <taxon>Bacillota</taxon>
        <taxon>Bacilli</taxon>
        <taxon>Bacillales</taxon>
        <taxon>Bacillaceae</taxon>
        <taxon>Niallia</taxon>
    </lineage>
</organism>
<accession>A0ABZ2CFX2</accession>
<keyword evidence="1" id="KW-0472">Membrane</keyword>
<protein>
    <submittedName>
        <fullName evidence="2">DUF2269 family protein</fullName>
    </submittedName>
</protein>
<feature type="transmembrane region" description="Helical" evidence="1">
    <location>
        <begin position="6"/>
        <end position="27"/>
    </location>
</feature>
<dbReference type="Pfam" id="PF10027">
    <property type="entry name" value="DUF2269"/>
    <property type="match status" value="1"/>
</dbReference>
<keyword evidence="1" id="KW-0812">Transmembrane</keyword>
<dbReference type="Proteomes" id="UP001357223">
    <property type="component" value="Chromosome"/>
</dbReference>
<evidence type="ECO:0000313" key="3">
    <source>
        <dbReference type="Proteomes" id="UP001357223"/>
    </source>
</evidence>
<dbReference type="EMBL" id="CP137640">
    <property type="protein sequence ID" value="WVX82227.1"/>
    <property type="molecule type" value="Genomic_DNA"/>
</dbReference>